<reference evidence="2 3" key="1">
    <citation type="submission" date="2017-04" db="EMBL/GenBank/DDBJ databases">
        <title>Comparative genome analysis of Subtercola boreus.</title>
        <authorList>
            <person name="Cho Y.-J."/>
            <person name="Cho A."/>
            <person name="Kim O.-S."/>
            <person name="Lee J.-I."/>
        </authorList>
    </citation>
    <scope>NUCLEOTIDE SEQUENCE [LARGE SCALE GENOMIC DNA]</scope>
    <source>
        <strain evidence="2 3">P28004</strain>
    </source>
</reference>
<sequence>MSARVVFGVIALVVGTALAIQLTLLFTGGQDANSGASLGEIPVGTRLVRFFSYFTIQSNILVLVTSTALFVNVGRDGGFWRVLRLDAMLGIIITGLVYDIVLAPLQHLTGWAETATIGLHYISPWATLLAWLIFGPRPRVSWRTFGFAFVWPFLWLVYTFIHGAASGWYPYPFLDVTTIGYPDALRNSAGVLVVAVVIAAVLTTLDRRLPSAVR</sequence>
<dbReference type="EMBL" id="NBXE01000016">
    <property type="protein sequence ID" value="RFA28329.1"/>
    <property type="molecule type" value="Genomic_DNA"/>
</dbReference>
<evidence type="ECO:0000313" key="2">
    <source>
        <dbReference type="EMBL" id="RFA28329.1"/>
    </source>
</evidence>
<evidence type="ECO:0000256" key="1">
    <source>
        <dbReference type="SAM" id="Phobius"/>
    </source>
</evidence>
<comment type="caution">
    <text evidence="2">The sequence shown here is derived from an EMBL/GenBank/DDBJ whole genome shotgun (WGS) entry which is preliminary data.</text>
</comment>
<keyword evidence="1" id="KW-0472">Membrane</keyword>
<feature type="transmembrane region" description="Helical" evidence="1">
    <location>
        <begin position="50"/>
        <end position="73"/>
    </location>
</feature>
<dbReference type="InterPro" id="IPR049713">
    <property type="entry name" value="Pr6Pr-like"/>
</dbReference>
<evidence type="ECO:0000313" key="3">
    <source>
        <dbReference type="Proteomes" id="UP000257080"/>
    </source>
</evidence>
<feature type="transmembrane region" description="Helical" evidence="1">
    <location>
        <begin position="146"/>
        <end position="169"/>
    </location>
</feature>
<keyword evidence="1" id="KW-0812">Transmembrane</keyword>
<protein>
    <recommendedName>
        <fullName evidence="4">F420-dependent oxidoreductase</fullName>
    </recommendedName>
</protein>
<feature type="transmembrane region" description="Helical" evidence="1">
    <location>
        <begin position="85"/>
        <end position="105"/>
    </location>
</feature>
<dbReference type="Proteomes" id="UP000257080">
    <property type="component" value="Unassembled WGS sequence"/>
</dbReference>
<dbReference type="OrthoDB" id="9809977at2"/>
<accession>A0A3E0WFG6</accession>
<keyword evidence="1" id="KW-1133">Transmembrane helix</keyword>
<dbReference type="AlphaFoldDB" id="A0A3E0WFG6"/>
<dbReference type="NCBIfam" id="NF038065">
    <property type="entry name" value="Pr6Pr"/>
    <property type="match status" value="1"/>
</dbReference>
<evidence type="ECO:0008006" key="4">
    <source>
        <dbReference type="Google" id="ProtNLM"/>
    </source>
</evidence>
<name>A0A3E0WFG6_9MICO</name>
<gene>
    <name evidence="2" type="ORF">B7R25_04695</name>
</gene>
<feature type="transmembrane region" description="Helical" evidence="1">
    <location>
        <begin position="117"/>
        <end position="134"/>
    </location>
</feature>
<organism evidence="2 3">
    <name type="scientific">Subtercola boreus</name>
    <dbReference type="NCBI Taxonomy" id="120213"/>
    <lineage>
        <taxon>Bacteria</taxon>
        <taxon>Bacillati</taxon>
        <taxon>Actinomycetota</taxon>
        <taxon>Actinomycetes</taxon>
        <taxon>Micrococcales</taxon>
        <taxon>Microbacteriaceae</taxon>
        <taxon>Subtercola</taxon>
    </lineage>
</organism>
<feature type="transmembrane region" description="Helical" evidence="1">
    <location>
        <begin position="189"/>
        <end position="205"/>
    </location>
</feature>
<proteinExistence type="predicted"/>